<reference evidence="2" key="1">
    <citation type="journal article" date="2010" name="Nat. Biotechnol.">
        <title>Draft genome sequence of the oilseed species Ricinus communis.</title>
        <authorList>
            <person name="Chan A.P."/>
            <person name="Crabtree J."/>
            <person name="Zhao Q."/>
            <person name="Lorenzi H."/>
            <person name="Orvis J."/>
            <person name="Puiu D."/>
            <person name="Melake-Berhan A."/>
            <person name="Jones K.M."/>
            <person name="Redman J."/>
            <person name="Chen G."/>
            <person name="Cahoon E.B."/>
            <person name="Gedil M."/>
            <person name="Stanke M."/>
            <person name="Haas B.J."/>
            <person name="Wortman J.R."/>
            <person name="Fraser-Liggett C.M."/>
            <person name="Ravel J."/>
            <person name="Rabinowicz P.D."/>
        </authorList>
    </citation>
    <scope>NUCLEOTIDE SEQUENCE [LARGE SCALE GENOMIC DNA]</scope>
    <source>
        <strain evidence="2">cv. Hale</strain>
    </source>
</reference>
<dbReference type="AlphaFoldDB" id="B9TGS3"/>
<evidence type="ECO:0000313" key="2">
    <source>
        <dbReference type="Proteomes" id="UP000008311"/>
    </source>
</evidence>
<evidence type="ECO:0000313" key="1">
    <source>
        <dbReference type="EMBL" id="EEF24943.1"/>
    </source>
</evidence>
<dbReference type="PANTHER" id="PTHR32089">
    <property type="entry name" value="METHYL-ACCEPTING CHEMOTAXIS PROTEIN MCPB"/>
    <property type="match status" value="1"/>
</dbReference>
<organism evidence="1 2">
    <name type="scientific">Ricinus communis</name>
    <name type="common">Castor bean</name>
    <dbReference type="NCBI Taxonomy" id="3988"/>
    <lineage>
        <taxon>Eukaryota</taxon>
        <taxon>Viridiplantae</taxon>
        <taxon>Streptophyta</taxon>
        <taxon>Embryophyta</taxon>
        <taxon>Tracheophyta</taxon>
        <taxon>Spermatophyta</taxon>
        <taxon>Magnoliopsida</taxon>
        <taxon>eudicotyledons</taxon>
        <taxon>Gunneridae</taxon>
        <taxon>Pentapetalae</taxon>
        <taxon>rosids</taxon>
        <taxon>fabids</taxon>
        <taxon>Malpighiales</taxon>
        <taxon>Euphorbiaceae</taxon>
        <taxon>Acalyphoideae</taxon>
        <taxon>Acalypheae</taxon>
        <taxon>Ricinus</taxon>
    </lineage>
</organism>
<gene>
    <name evidence="1" type="ORF">RCOM_1822210</name>
</gene>
<dbReference type="EMBL" id="EQ980878">
    <property type="protein sequence ID" value="EEF24943.1"/>
    <property type="molecule type" value="Genomic_DNA"/>
</dbReference>
<protein>
    <recommendedName>
        <fullName evidence="3">Methyl-accepting transducer domain-containing protein</fullName>
    </recommendedName>
</protein>
<dbReference type="InParanoid" id="B9TGS3"/>
<accession>B9TGS3</accession>
<evidence type="ECO:0008006" key="3">
    <source>
        <dbReference type="Google" id="ProtNLM"/>
    </source>
</evidence>
<name>B9TGS3_RICCO</name>
<dbReference type="Proteomes" id="UP000008311">
    <property type="component" value="Unassembled WGS sequence"/>
</dbReference>
<dbReference type="Gene3D" id="1.10.287.950">
    <property type="entry name" value="Methyl-accepting chemotaxis protein"/>
    <property type="match status" value="1"/>
</dbReference>
<dbReference type="PANTHER" id="PTHR32089:SF112">
    <property type="entry name" value="LYSOZYME-LIKE PROTEIN-RELATED"/>
    <property type="match status" value="1"/>
</dbReference>
<dbReference type="SUPFAM" id="SSF58104">
    <property type="entry name" value="Methyl-accepting chemotaxis protein (MCP) signaling domain"/>
    <property type="match status" value="1"/>
</dbReference>
<proteinExistence type="predicted"/>
<sequence length="90" mass="9594">MERTMAQAAKAGESLNAIAQAVALINDMNTQIASATEEQMAVSQEISRNVVNISDVAKSSEHSVGEVETASRELRTAASKLTALVNEFRT</sequence>
<keyword evidence="2" id="KW-1185">Reference proteome</keyword>